<evidence type="ECO:0000313" key="10">
    <source>
        <dbReference type="Proteomes" id="UP000435323"/>
    </source>
</evidence>
<dbReference type="InterPro" id="IPR006016">
    <property type="entry name" value="UspA"/>
</dbReference>
<evidence type="ECO:0000256" key="4">
    <source>
        <dbReference type="ARBA" id="ARBA00037131"/>
    </source>
</evidence>
<evidence type="ECO:0000313" key="7">
    <source>
        <dbReference type="EMBL" id="MUK44300.1"/>
    </source>
</evidence>
<evidence type="ECO:0000313" key="6">
    <source>
        <dbReference type="EMBL" id="GEK12982.1"/>
    </source>
</evidence>
<dbReference type="PANTHER" id="PTHR47892:SF1">
    <property type="entry name" value="UNIVERSAL STRESS PROTEIN E"/>
    <property type="match status" value="1"/>
</dbReference>
<evidence type="ECO:0000259" key="5">
    <source>
        <dbReference type="Pfam" id="PF00582"/>
    </source>
</evidence>
<dbReference type="EMBL" id="WOBN01000019">
    <property type="protein sequence ID" value="MUK49918.1"/>
    <property type="molecule type" value="Genomic_DNA"/>
</dbReference>
<keyword evidence="3" id="KW-0963">Cytoplasm</keyword>
<dbReference type="SUPFAM" id="SSF52402">
    <property type="entry name" value="Adenine nucleotide alpha hydrolases-like"/>
    <property type="match status" value="2"/>
</dbReference>
<evidence type="ECO:0000313" key="8">
    <source>
        <dbReference type="EMBL" id="MUK49918.1"/>
    </source>
</evidence>
<dbReference type="RefSeq" id="WP_005419236.1">
    <property type="nucleotide sequence ID" value="NZ_BJTZ01000004.1"/>
</dbReference>
<gene>
    <name evidence="6" type="primary">uspE</name>
    <name evidence="6" type="ORF">AFI02nite_10180</name>
    <name evidence="7" type="ORF">GNP77_02795</name>
    <name evidence="8" type="ORF">GNP88_12140</name>
</gene>
<feature type="domain" description="UspA" evidence="5">
    <location>
        <begin position="4"/>
        <end position="149"/>
    </location>
</feature>
<accession>A0A510UED6</accession>
<sequence length="316" mass="35536">MNRYRKILVAGIIDQEEQPALKRALDIANRSTKPSEITLFCTTYDFSYEMTSMLSADERMAMRNGVVSQKVKMLNDVIADYSKSDHVTITIKVVWHNRPYEAIINEIFDGSYNILIKATRQHAKLETVFFTPTDWHLLRKSPIPVLLVKERPWPENGNILASVHVGSENPAHLQLNDKMVDEAIYFAEVLNSTPHLVNAYPSTPPSIHVELPEFNAVQYKDAIRGHHLTQMKALRQKHGIPEEQTHVYEGPTEEVISEVEDELTAGLVILGTTGRTGLSAIFIGNTAENTLDLLNCDILALKPDGYISPLDPNHIS</sequence>
<reference evidence="10 11" key="2">
    <citation type="submission" date="2019-11" db="EMBL/GenBank/DDBJ databases">
        <title>Using colonization assays and comparative genomics to discover symbiosis behaviors and factors in Vibrio fischeri.</title>
        <authorList>
            <person name="Bongrand C."/>
            <person name="Moriano-Gutierrez S."/>
            <person name="Arevalo P."/>
            <person name="Mcfall-Ngai M."/>
            <person name="Visick K."/>
            <person name="Polz M.F."/>
            <person name="Ruby E.G."/>
        </authorList>
    </citation>
    <scope>NUCLEOTIDE SEQUENCE [LARGE SCALE GENOMIC DNA]</scope>
    <source>
        <strain evidence="7">Emors.3.2</strain>
        <strain evidence="10">emors.3.2</strain>
        <strain evidence="11">emors.4.1</strain>
        <strain evidence="8">Emors.4.1</strain>
    </source>
</reference>
<dbReference type="Proteomes" id="UP000321787">
    <property type="component" value="Unassembled WGS sequence"/>
</dbReference>
<dbReference type="CDD" id="cd23660">
    <property type="entry name" value="USP-E_repeat2"/>
    <property type="match status" value="1"/>
</dbReference>
<dbReference type="Proteomes" id="UP000435323">
    <property type="component" value="Unassembled WGS sequence"/>
</dbReference>
<reference evidence="6 9" key="1">
    <citation type="submission" date="2019-07" db="EMBL/GenBank/DDBJ databases">
        <title>Whole genome shotgun sequence of Aliivibrio fischeri NBRC 101058.</title>
        <authorList>
            <person name="Hosoyama A."/>
            <person name="Uohara A."/>
            <person name="Ohji S."/>
            <person name="Ichikawa N."/>
        </authorList>
    </citation>
    <scope>NUCLEOTIDE SEQUENCE [LARGE SCALE GENOMIC DNA]</scope>
    <source>
        <strain evidence="6 9">NBRC 101058</strain>
    </source>
</reference>
<dbReference type="EMBL" id="BJTZ01000004">
    <property type="protein sequence ID" value="GEK12982.1"/>
    <property type="molecule type" value="Genomic_DNA"/>
</dbReference>
<evidence type="ECO:0000256" key="2">
    <source>
        <dbReference type="ARBA" id="ARBA00008791"/>
    </source>
</evidence>
<dbReference type="Pfam" id="PF00582">
    <property type="entry name" value="Usp"/>
    <property type="match status" value="2"/>
</dbReference>
<comment type="similarity">
    <text evidence="2">Belongs to the universal stress protein A family.</text>
</comment>
<organism evidence="6 9">
    <name type="scientific">Aliivibrio fischeri</name>
    <name type="common">Vibrio fischeri</name>
    <dbReference type="NCBI Taxonomy" id="668"/>
    <lineage>
        <taxon>Bacteria</taxon>
        <taxon>Pseudomonadati</taxon>
        <taxon>Pseudomonadota</taxon>
        <taxon>Gammaproteobacteria</taxon>
        <taxon>Vibrionales</taxon>
        <taxon>Vibrionaceae</taxon>
        <taxon>Aliivibrio</taxon>
    </lineage>
</organism>
<dbReference type="Gene3D" id="3.40.50.12370">
    <property type="match status" value="1"/>
</dbReference>
<comment type="function">
    <text evidence="4">Required for resistance to DNA-damaging agents.</text>
</comment>
<evidence type="ECO:0000256" key="3">
    <source>
        <dbReference type="ARBA" id="ARBA00022490"/>
    </source>
</evidence>
<name>A0A510UED6_ALIFS</name>
<evidence type="ECO:0000313" key="9">
    <source>
        <dbReference type="Proteomes" id="UP000321787"/>
    </source>
</evidence>
<comment type="subcellular location">
    <subcellularLocation>
        <location evidence="1">Cytoplasm</location>
    </subcellularLocation>
</comment>
<dbReference type="AlphaFoldDB" id="A0A510UED6"/>
<dbReference type="PANTHER" id="PTHR47892">
    <property type="entry name" value="UNIVERSAL STRESS PROTEIN E"/>
    <property type="match status" value="1"/>
</dbReference>
<dbReference type="NCBIfam" id="NF008380">
    <property type="entry name" value="PRK11175.1"/>
    <property type="match status" value="1"/>
</dbReference>
<feature type="domain" description="UspA" evidence="5">
    <location>
        <begin position="177"/>
        <end position="301"/>
    </location>
</feature>
<proteinExistence type="inferred from homology"/>
<dbReference type="GO" id="GO:0005737">
    <property type="term" value="C:cytoplasm"/>
    <property type="evidence" value="ECO:0007669"/>
    <property type="project" value="UniProtKB-SubCell"/>
</dbReference>
<comment type="caution">
    <text evidence="6">The sequence shown here is derived from an EMBL/GenBank/DDBJ whole genome shotgun (WGS) entry which is preliminary data.</text>
</comment>
<evidence type="ECO:0000313" key="11">
    <source>
        <dbReference type="Proteomes" id="UP000448038"/>
    </source>
</evidence>
<protein>
    <submittedName>
        <fullName evidence="6">Universal stress protein E</fullName>
    </submittedName>
    <submittedName>
        <fullName evidence="7">Universal stress protein UspE</fullName>
    </submittedName>
</protein>
<evidence type="ECO:0000256" key="1">
    <source>
        <dbReference type="ARBA" id="ARBA00004496"/>
    </source>
</evidence>
<dbReference type="Proteomes" id="UP000448038">
    <property type="component" value="Unassembled WGS sequence"/>
</dbReference>
<dbReference type="EMBL" id="WOBO01000004">
    <property type="protein sequence ID" value="MUK44300.1"/>
    <property type="molecule type" value="Genomic_DNA"/>
</dbReference>